<evidence type="ECO:0000313" key="2">
    <source>
        <dbReference type="Proteomes" id="UP000664357"/>
    </source>
</evidence>
<dbReference type="Proteomes" id="UP000664357">
    <property type="component" value="Unassembled WGS sequence"/>
</dbReference>
<organism evidence="1 2">
    <name type="scientific">Candidatus Enterococcus ferrettii</name>
    <dbReference type="NCBI Taxonomy" id="2815324"/>
    <lineage>
        <taxon>Bacteria</taxon>
        <taxon>Bacillati</taxon>
        <taxon>Bacillota</taxon>
        <taxon>Bacilli</taxon>
        <taxon>Lactobacillales</taxon>
        <taxon>Enterococcaceae</taxon>
        <taxon>Enterococcus</taxon>
    </lineage>
</organism>
<proteinExistence type="predicted"/>
<name>A0ABV0ERV9_9ENTE</name>
<dbReference type="EMBL" id="JAFREL020000002">
    <property type="protein sequence ID" value="MEO1770532.1"/>
    <property type="molecule type" value="Genomic_DNA"/>
</dbReference>
<sequence>MFPIKNEELWMNESDILLNCQEWGPDWARELERAQSIYPTLDIMQTHLVLPIPGQNATLTFYDENQCYHSPFKTLTTLRRTEEALTFYDYPLTSQVFTHLHQHLNVFQSRLHPMVNALYVLFPLTTIEHTIWINPLSIDTVWEDSGRTYIKMASGPGAVVKTRKETIIKYAANAALAFACSERDLPWPTKRSRYGTPLDYLTLPDTPFGLLLSKQTVLQQFPFESGIYYHQYSSRWTTHYQAKAERNRGFDAFPLDEQSV</sequence>
<keyword evidence="2" id="KW-1185">Reference proteome</keyword>
<reference evidence="1 2" key="2">
    <citation type="submission" date="2024-02" db="EMBL/GenBank/DDBJ databases">
        <title>The Genome Sequence of Enterococcus sp. DIV0159.</title>
        <authorList>
            <person name="Earl A."/>
            <person name="Manson A."/>
            <person name="Gilmore M."/>
            <person name="Sanders J."/>
            <person name="Shea T."/>
            <person name="Howe W."/>
            <person name="Livny J."/>
            <person name="Cuomo C."/>
            <person name="Neafsey D."/>
            <person name="Birren B."/>
        </authorList>
    </citation>
    <scope>NUCLEOTIDE SEQUENCE [LARGE SCALE GENOMIC DNA]</scope>
    <source>
        <strain evidence="1 2">665A</strain>
    </source>
</reference>
<comment type="caution">
    <text evidence="1">The sequence shown here is derived from an EMBL/GenBank/DDBJ whole genome shotgun (WGS) entry which is preliminary data.</text>
</comment>
<evidence type="ECO:0000313" key="1">
    <source>
        <dbReference type="EMBL" id="MEO1770532.1"/>
    </source>
</evidence>
<gene>
    <name evidence="1" type="ORF">JZO67_002485</name>
</gene>
<protein>
    <submittedName>
        <fullName evidence="1">Uncharacterized protein</fullName>
    </submittedName>
</protein>
<dbReference type="RefSeq" id="WP_347298874.1">
    <property type="nucleotide sequence ID" value="NZ_JAFREL020000002.1"/>
</dbReference>
<reference evidence="1 2" key="1">
    <citation type="submission" date="2021-03" db="EMBL/GenBank/DDBJ databases">
        <authorList>
            <person name="Gilmore M.S."/>
            <person name="Schwartzman J."/>
            <person name="Van Tyne D."/>
            <person name="Martin M."/>
            <person name="Earl A.M."/>
            <person name="Manson A.L."/>
            <person name="Straub T."/>
            <person name="Salamzade R."/>
            <person name="Saavedra J."/>
            <person name="Lebreton F."/>
            <person name="Prichula J."/>
            <person name="Schaufler K."/>
            <person name="Gaca A."/>
            <person name="Sgardioli B."/>
            <person name="Wagenaar J."/>
            <person name="Strong T."/>
        </authorList>
    </citation>
    <scope>NUCLEOTIDE SEQUENCE [LARGE SCALE GENOMIC DNA]</scope>
    <source>
        <strain evidence="1 2">665A</strain>
    </source>
</reference>
<accession>A0ABV0ERV9</accession>